<feature type="domain" description="PNPLA" evidence="4">
    <location>
        <begin position="31"/>
        <end position="221"/>
    </location>
</feature>
<evidence type="ECO:0000256" key="2">
    <source>
        <dbReference type="ARBA" id="ARBA00022963"/>
    </source>
</evidence>
<dbReference type="SUPFAM" id="SSF52151">
    <property type="entry name" value="FabD/lysophospholipase-like"/>
    <property type="match status" value="1"/>
</dbReference>
<evidence type="ECO:0000256" key="1">
    <source>
        <dbReference type="ARBA" id="ARBA00022801"/>
    </source>
</evidence>
<dbReference type="Gene3D" id="3.40.1090.10">
    <property type="entry name" value="Cytosolic phospholipase A2 catalytic domain"/>
    <property type="match status" value="2"/>
</dbReference>
<dbReference type="InterPro" id="IPR016035">
    <property type="entry name" value="Acyl_Trfase/lysoPLipase"/>
</dbReference>
<dbReference type="Pfam" id="PF01734">
    <property type="entry name" value="Patatin"/>
    <property type="match status" value="1"/>
</dbReference>
<dbReference type="GO" id="GO:0016787">
    <property type="term" value="F:hydrolase activity"/>
    <property type="evidence" value="ECO:0007669"/>
    <property type="project" value="UniProtKB-KW"/>
</dbReference>
<dbReference type="EMBL" id="UOER01000205">
    <property type="protein sequence ID" value="VAW23581.1"/>
    <property type="molecule type" value="Genomic_DNA"/>
</dbReference>
<keyword evidence="2" id="KW-0442">Lipid degradation</keyword>
<dbReference type="PANTHER" id="PTHR14226">
    <property type="entry name" value="NEUROPATHY TARGET ESTERASE/SWISS CHEESE D.MELANOGASTER"/>
    <property type="match status" value="1"/>
</dbReference>
<evidence type="ECO:0000256" key="3">
    <source>
        <dbReference type="ARBA" id="ARBA00023098"/>
    </source>
</evidence>
<name>A0A3B0TXT0_9ZZZZ</name>
<dbReference type="AlphaFoldDB" id="A0A3B0TXT0"/>
<evidence type="ECO:0000313" key="5">
    <source>
        <dbReference type="EMBL" id="VAW23581.1"/>
    </source>
</evidence>
<gene>
    <name evidence="5" type="ORF">MNBD_BACTEROID04-649</name>
</gene>
<organism evidence="5">
    <name type="scientific">hydrothermal vent metagenome</name>
    <dbReference type="NCBI Taxonomy" id="652676"/>
    <lineage>
        <taxon>unclassified sequences</taxon>
        <taxon>metagenomes</taxon>
        <taxon>ecological metagenomes</taxon>
    </lineage>
</organism>
<evidence type="ECO:0000259" key="4">
    <source>
        <dbReference type="PROSITE" id="PS51635"/>
    </source>
</evidence>
<dbReference type="InterPro" id="IPR050301">
    <property type="entry name" value="NTE"/>
</dbReference>
<sequence length="288" mass="31205">MRKLLIAVLILSISFVYSQKNKEQKDLKVGLVLSGGGAKGFAHVAVIKVLEEAGIRVDYVGGTSMGAIIGALYASGYNGNQLDSIIKSINFENILLDDLPRKSKPFYEKESGEKYALSLPIKNKKVGIPRALSEGQSVLNLLTKLTQHVNNISDFNELPIPFLCIATNLETGEQEVLTKGFLPEAVMASGSFPTLLAPVEISGKLLTDGGIVNNFPVDEVRAMGADIIIGVDIQSGLETKEELDSAIKILNQIVGFQIHQANKSKHDNVDVLIKPKVKEFSVVSFDKI</sequence>
<dbReference type="PANTHER" id="PTHR14226:SF76">
    <property type="entry name" value="NTE FAMILY PROTEIN RSSA"/>
    <property type="match status" value="1"/>
</dbReference>
<protein>
    <submittedName>
        <fullName evidence="5">Putative patatin-like phospholipase</fullName>
    </submittedName>
</protein>
<feature type="non-terminal residue" evidence="5">
    <location>
        <position position="288"/>
    </location>
</feature>
<reference evidence="5" key="1">
    <citation type="submission" date="2018-06" db="EMBL/GenBank/DDBJ databases">
        <authorList>
            <person name="Zhirakovskaya E."/>
        </authorList>
    </citation>
    <scope>NUCLEOTIDE SEQUENCE</scope>
</reference>
<accession>A0A3B0TXT0</accession>
<keyword evidence="3" id="KW-0443">Lipid metabolism</keyword>
<dbReference type="InterPro" id="IPR002641">
    <property type="entry name" value="PNPLA_dom"/>
</dbReference>
<dbReference type="GO" id="GO:0016042">
    <property type="term" value="P:lipid catabolic process"/>
    <property type="evidence" value="ECO:0007669"/>
    <property type="project" value="UniProtKB-KW"/>
</dbReference>
<keyword evidence="1" id="KW-0378">Hydrolase</keyword>
<proteinExistence type="predicted"/>
<dbReference type="PROSITE" id="PS51635">
    <property type="entry name" value="PNPLA"/>
    <property type="match status" value="1"/>
</dbReference>
<dbReference type="CDD" id="cd07205">
    <property type="entry name" value="Pat_PNPLA6_PNPLA7_NTE1_like"/>
    <property type="match status" value="1"/>
</dbReference>